<gene>
    <name evidence="2" type="ORF">HOLleu_03139</name>
</gene>
<dbReference type="Proteomes" id="UP001152320">
    <property type="component" value="Chromosome 1"/>
</dbReference>
<evidence type="ECO:0000313" key="3">
    <source>
        <dbReference type="Proteomes" id="UP001152320"/>
    </source>
</evidence>
<dbReference type="EMBL" id="JAIZAY010000001">
    <property type="protein sequence ID" value="KAJ8050080.1"/>
    <property type="molecule type" value="Genomic_DNA"/>
</dbReference>
<organism evidence="2 3">
    <name type="scientific">Holothuria leucospilota</name>
    <name type="common">Black long sea cucumber</name>
    <name type="synonym">Mertensiothuria leucospilota</name>
    <dbReference type="NCBI Taxonomy" id="206669"/>
    <lineage>
        <taxon>Eukaryota</taxon>
        <taxon>Metazoa</taxon>
        <taxon>Echinodermata</taxon>
        <taxon>Eleutherozoa</taxon>
        <taxon>Echinozoa</taxon>
        <taxon>Holothuroidea</taxon>
        <taxon>Aspidochirotacea</taxon>
        <taxon>Aspidochirotida</taxon>
        <taxon>Holothuriidae</taxon>
        <taxon>Holothuria</taxon>
    </lineage>
</organism>
<protein>
    <recommendedName>
        <fullName evidence="1">Transposable element P transposase-like RNase H domain-containing protein</fullName>
    </recommendedName>
</protein>
<accession>A0A9Q1CS72</accession>
<evidence type="ECO:0000259" key="1">
    <source>
        <dbReference type="Pfam" id="PF21787"/>
    </source>
</evidence>
<dbReference type="InterPro" id="IPR048365">
    <property type="entry name" value="TNP-like_RNaseH_N"/>
</dbReference>
<dbReference type="Pfam" id="PF21787">
    <property type="entry name" value="TNP-like_RNaseH_N"/>
    <property type="match status" value="1"/>
</dbReference>
<feature type="domain" description="Transposable element P transposase-like RNase H" evidence="1">
    <location>
        <begin position="22"/>
        <end position="97"/>
    </location>
</feature>
<dbReference type="OrthoDB" id="10070386at2759"/>
<reference evidence="2" key="1">
    <citation type="submission" date="2021-10" db="EMBL/GenBank/DDBJ databases">
        <title>Tropical sea cucumber genome reveals ecological adaptation and Cuvierian tubules defense mechanism.</title>
        <authorList>
            <person name="Chen T."/>
        </authorList>
    </citation>
    <scope>NUCLEOTIDE SEQUENCE</scope>
    <source>
        <strain evidence="2">Nanhai2018</strain>
        <tissue evidence="2">Muscle</tissue>
    </source>
</reference>
<proteinExistence type="predicted"/>
<comment type="caution">
    <text evidence="2">The sequence shown here is derived from an EMBL/GenBank/DDBJ whole genome shotgun (WGS) entry which is preliminary data.</text>
</comment>
<sequence>MFDTCLPHPETLSKWYKAIDGKPGLTEVSFTALKARADAEKLAGKEVVCALMFDEIALRQQVEFSGKDYCGYIDMGTQLDDDSLPLAKEALVFMVSS</sequence>
<name>A0A9Q1CS72_HOLLE</name>
<evidence type="ECO:0000313" key="2">
    <source>
        <dbReference type="EMBL" id="KAJ8050080.1"/>
    </source>
</evidence>
<dbReference type="AlphaFoldDB" id="A0A9Q1CS72"/>
<keyword evidence="3" id="KW-1185">Reference proteome</keyword>